<dbReference type="AlphaFoldDB" id="A0A212L1V2"/>
<dbReference type="Pfam" id="PF00497">
    <property type="entry name" value="SBP_bac_3"/>
    <property type="match status" value="1"/>
</dbReference>
<dbReference type="RefSeq" id="WP_288199016.1">
    <property type="nucleotide sequence ID" value="NZ_LT608334.1"/>
</dbReference>
<dbReference type="PANTHER" id="PTHR35936:SF17">
    <property type="entry name" value="ARGININE-BINDING EXTRACELLULAR PROTEIN ARTP"/>
    <property type="match status" value="1"/>
</dbReference>
<evidence type="ECO:0000256" key="1">
    <source>
        <dbReference type="ARBA" id="ARBA00022729"/>
    </source>
</evidence>
<organism evidence="4">
    <name type="scientific">uncultured Pleomorphomonas sp</name>
    <dbReference type="NCBI Taxonomy" id="442121"/>
    <lineage>
        <taxon>Bacteria</taxon>
        <taxon>Pseudomonadati</taxon>
        <taxon>Pseudomonadota</taxon>
        <taxon>Alphaproteobacteria</taxon>
        <taxon>Hyphomicrobiales</taxon>
        <taxon>Pleomorphomonadaceae</taxon>
        <taxon>Pleomorphomonas</taxon>
        <taxon>environmental samples</taxon>
    </lineage>
</organism>
<dbReference type="Gene3D" id="3.40.190.10">
    <property type="entry name" value="Periplasmic binding protein-like II"/>
    <property type="match status" value="2"/>
</dbReference>
<evidence type="ECO:0000313" key="4">
    <source>
        <dbReference type="EMBL" id="SCM71457.1"/>
    </source>
</evidence>
<dbReference type="PANTHER" id="PTHR35936">
    <property type="entry name" value="MEMBRANE-BOUND LYTIC MUREIN TRANSGLYCOSYLASE F"/>
    <property type="match status" value="1"/>
</dbReference>
<dbReference type="SUPFAM" id="SSF53850">
    <property type="entry name" value="Periplasmic binding protein-like II"/>
    <property type="match status" value="1"/>
</dbReference>
<accession>A0A212L1V2</accession>
<reference evidence="4" key="1">
    <citation type="submission" date="2016-08" db="EMBL/GenBank/DDBJ databases">
        <authorList>
            <person name="Seilhamer J.J."/>
        </authorList>
    </citation>
    <scope>NUCLEOTIDE SEQUENCE</scope>
    <source>
        <strain evidence="4">86</strain>
    </source>
</reference>
<dbReference type="CDD" id="cd01004">
    <property type="entry name" value="PBP2_MidA_like"/>
    <property type="match status" value="1"/>
</dbReference>
<dbReference type="InterPro" id="IPR001638">
    <property type="entry name" value="Solute-binding_3/MltF_N"/>
</dbReference>
<gene>
    <name evidence="4" type="ORF">KL86PLE_100209</name>
</gene>
<evidence type="ECO:0000259" key="3">
    <source>
        <dbReference type="SMART" id="SM00062"/>
    </source>
</evidence>
<name>A0A212L1V2_9HYPH</name>
<feature type="signal peptide" evidence="2">
    <location>
        <begin position="1"/>
        <end position="26"/>
    </location>
</feature>
<dbReference type="SMART" id="SM00062">
    <property type="entry name" value="PBPb"/>
    <property type="match status" value="1"/>
</dbReference>
<keyword evidence="1 2" id="KW-0732">Signal</keyword>
<proteinExistence type="predicted"/>
<sequence>MLTSKYSVAALASFVVLMTGTYAASAEDLKIGPNGEALSVEASPALAEKLPADLKGGTLKIVTDPSVPPYTFYQADGSTLTGSDVDLGNAIAAKLGVKVEWSTVKFPGIIAAIEAGRFDMAITSMGDTPAREQKVDFVDYSTDGNAIVVLKGNPLGIKTIADLCGKSTAVLQGSVMQGLVEKQNEKCADNPINIQVFPDINQALLQVRTQRADATMYQYGVAAYIIKTSPDAANLEVLAFEQYGSGYNAMPFKKTSTALRDAVQAALTELKADGSYGKILAAWGMEANGLDTFTVNDGLRFNQPSN</sequence>
<dbReference type="EMBL" id="FMJD01000002">
    <property type="protein sequence ID" value="SCM71457.1"/>
    <property type="molecule type" value="Genomic_DNA"/>
</dbReference>
<protein>
    <submittedName>
        <fullName evidence="4">Putative Periplasmic component of amino acid ABC-type transporter/signal transduction system</fullName>
    </submittedName>
</protein>
<evidence type="ECO:0000256" key="2">
    <source>
        <dbReference type="SAM" id="SignalP"/>
    </source>
</evidence>
<feature type="domain" description="Solute-binding protein family 3/N-terminal" evidence="3">
    <location>
        <begin position="58"/>
        <end position="287"/>
    </location>
</feature>
<feature type="chain" id="PRO_5013030195" evidence="2">
    <location>
        <begin position="27"/>
        <end position="306"/>
    </location>
</feature>